<sequence>MPPSADPGDPGTRWNRPAATAIAAVVASALLATLGAGLWFLRRPPDGPLPPPEAPWPTTGEASVFLCDHDSAYKNCGERAITTTQRLSLERTLRGLPEVSAVRFRSRAEALKDLIGVFPPNALRESDVPESFRVALKTTSDFRRKTEALPGVSNVVVGGTGFWAGKTDVVIELCPRDPLERDERCKGRGETTEAEKTAIHQDLLALDGVGAIYLENRVHAWRDASWRSFAKLPDAATPPAYISESFHLVLDAPDAAGRVRRAVGERPGVNSVDREPSR</sequence>
<keyword evidence="1" id="KW-1133">Transmembrane helix</keyword>
<dbReference type="InterPro" id="IPR040690">
    <property type="entry name" value="FtsX_ECD"/>
</dbReference>
<dbReference type="RefSeq" id="WP_380851626.1">
    <property type="nucleotide sequence ID" value="NZ_JBHSFP010000053.1"/>
</dbReference>
<dbReference type="EMBL" id="JBHSFP010000053">
    <property type="protein sequence ID" value="MFC4536694.1"/>
    <property type="molecule type" value="Genomic_DNA"/>
</dbReference>
<dbReference type="Pfam" id="PF18075">
    <property type="entry name" value="FtsX_ECD"/>
    <property type="match status" value="1"/>
</dbReference>
<organism evidence="3 4">
    <name type="scientific">Sphaerisporangium dianthi</name>
    <dbReference type="NCBI Taxonomy" id="1436120"/>
    <lineage>
        <taxon>Bacteria</taxon>
        <taxon>Bacillati</taxon>
        <taxon>Actinomycetota</taxon>
        <taxon>Actinomycetes</taxon>
        <taxon>Streptosporangiales</taxon>
        <taxon>Streptosporangiaceae</taxon>
        <taxon>Sphaerisporangium</taxon>
    </lineage>
</organism>
<evidence type="ECO:0000313" key="3">
    <source>
        <dbReference type="EMBL" id="MFC4536694.1"/>
    </source>
</evidence>
<evidence type="ECO:0000256" key="1">
    <source>
        <dbReference type="SAM" id="Phobius"/>
    </source>
</evidence>
<protein>
    <submittedName>
        <fullName evidence="3">Permease-like cell division protein FtsX</fullName>
    </submittedName>
</protein>
<comment type="caution">
    <text evidence="3">The sequence shown here is derived from an EMBL/GenBank/DDBJ whole genome shotgun (WGS) entry which is preliminary data.</text>
</comment>
<keyword evidence="1" id="KW-0472">Membrane</keyword>
<reference evidence="4" key="1">
    <citation type="journal article" date="2019" name="Int. J. Syst. Evol. Microbiol.">
        <title>The Global Catalogue of Microorganisms (GCM) 10K type strain sequencing project: providing services to taxonomists for standard genome sequencing and annotation.</title>
        <authorList>
            <consortium name="The Broad Institute Genomics Platform"/>
            <consortium name="The Broad Institute Genome Sequencing Center for Infectious Disease"/>
            <person name="Wu L."/>
            <person name="Ma J."/>
        </authorList>
    </citation>
    <scope>NUCLEOTIDE SEQUENCE [LARGE SCALE GENOMIC DNA]</scope>
    <source>
        <strain evidence="4">CGMCC 4.7132</strain>
    </source>
</reference>
<name>A0ABV9CTS9_9ACTN</name>
<keyword evidence="4" id="KW-1185">Reference proteome</keyword>
<feature type="domain" description="FtsX extracellular" evidence="2">
    <location>
        <begin position="62"/>
        <end position="155"/>
    </location>
</feature>
<proteinExistence type="predicted"/>
<evidence type="ECO:0000259" key="2">
    <source>
        <dbReference type="Pfam" id="PF18075"/>
    </source>
</evidence>
<keyword evidence="1" id="KW-0812">Transmembrane</keyword>
<dbReference type="Gene3D" id="3.30.70.3040">
    <property type="match status" value="2"/>
</dbReference>
<dbReference type="Proteomes" id="UP001596004">
    <property type="component" value="Unassembled WGS sequence"/>
</dbReference>
<accession>A0ABV9CTS9</accession>
<gene>
    <name evidence="3" type="ORF">ACFO60_38495</name>
</gene>
<feature type="transmembrane region" description="Helical" evidence="1">
    <location>
        <begin position="20"/>
        <end position="41"/>
    </location>
</feature>
<evidence type="ECO:0000313" key="4">
    <source>
        <dbReference type="Proteomes" id="UP001596004"/>
    </source>
</evidence>